<evidence type="ECO:0000256" key="4">
    <source>
        <dbReference type="ARBA" id="ARBA00023015"/>
    </source>
</evidence>
<dbReference type="Gene3D" id="2.130.10.10">
    <property type="entry name" value="YVTN repeat-like/Quinoprotein amine dehydrogenase"/>
    <property type="match status" value="1"/>
</dbReference>
<evidence type="ECO:0000313" key="8">
    <source>
        <dbReference type="EMBL" id="KPI34848.1"/>
    </source>
</evidence>
<dbReference type="InterPro" id="IPR001680">
    <property type="entry name" value="WD40_rpt"/>
</dbReference>
<evidence type="ECO:0000256" key="5">
    <source>
        <dbReference type="ARBA" id="ARBA00023163"/>
    </source>
</evidence>
<dbReference type="InterPro" id="IPR015943">
    <property type="entry name" value="WD40/YVTN_repeat-like_dom_sf"/>
</dbReference>
<dbReference type="OrthoDB" id="7318948at2759"/>
<keyword evidence="9" id="KW-1185">Reference proteome</keyword>
<dbReference type="InterPro" id="IPR051243">
    <property type="entry name" value="PcG_WD-repeat"/>
</dbReference>
<dbReference type="SUPFAM" id="SSF50978">
    <property type="entry name" value="WD40 repeat-like"/>
    <property type="match status" value="1"/>
</dbReference>
<keyword evidence="5" id="KW-0804">Transcription</keyword>
<feature type="repeat" description="WD" evidence="6">
    <location>
        <begin position="190"/>
        <end position="223"/>
    </location>
</feature>
<dbReference type="Proteomes" id="UP000038010">
    <property type="component" value="Unassembled WGS sequence"/>
</dbReference>
<dbReference type="EMBL" id="LFJN01000049">
    <property type="protein sequence ID" value="KPI34848.1"/>
    <property type="molecule type" value="Genomic_DNA"/>
</dbReference>
<dbReference type="AlphaFoldDB" id="A0A0N0NHQ8"/>
<keyword evidence="3" id="KW-0677">Repeat</keyword>
<evidence type="ECO:0000256" key="1">
    <source>
        <dbReference type="ARBA" id="ARBA00008075"/>
    </source>
</evidence>
<evidence type="ECO:0000256" key="7">
    <source>
        <dbReference type="SAM" id="MobiDB-lite"/>
    </source>
</evidence>
<dbReference type="SMART" id="SM00320">
    <property type="entry name" value="WD40"/>
    <property type="match status" value="2"/>
</dbReference>
<dbReference type="PANTHER" id="PTHR10253">
    <property type="entry name" value="POLYCOMB PROTEIN"/>
    <property type="match status" value="1"/>
</dbReference>
<feature type="compositionally biased region" description="Low complexity" evidence="7">
    <location>
        <begin position="445"/>
        <end position="458"/>
    </location>
</feature>
<comment type="caution">
    <text evidence="8">The sequence shown here is derived from an EMBL/GenBank/DDBJ whole genome shotgun (WGS) entry which is preliminary data.</text>
</comment>
<gene>
    <name evidence="8" type="ORF">AB675_4858</name>
</gene>
<reference evidence="8 9" key="1">
    <citation type="submission" date="2015-06" db="EMBL/GenBank/DDBJ databases">
        <title>Draft genome of the ant-associated black yeast Phialophora attae CBS 131958.</title>
        <authorList>
            <person name="Moreno L.F."/>
            <person name="Stielow B.J."/>
            <person name="de Hoog S."/>
            <person name="Vicente V.A."/>
            <person name="Weiss V.A."/>
            <person name="de Vries M."/>
            <person name="Cruz L.M."/>
            <person name="Souza E.M."/>
        </authorList>
    </citation>
    <scope>NUCLEOTIDE SEQUENCE [LARGE SCALE GENOMIC DNA]</scope>
    <source>
        <strain evidence="8 9">CBS 131958</strain>
    </source>
</reference>
<accession>A0A0N0NHQ8</accession>
<feature type="region of interest" description="Disordered" evidence="7">
    <location>
        <begin position="387"/>
        <end position="497"/>
    </location>
</feature>
<evidence type="ECO:0000256" key="3">
    <source>
        <dbReference type="ARBA" id="ARBA00022737"/>
    </source>
</evidence>
<proteinExistence type="inferred from homology"/>
<dbReference type="STRING" id="1664694.A0A0N0NHQ8"/>
<dbReference type="PROSITE" id="PS50082">
    <property type="entry name" value="WD_REPEATS_2"/>
    <property type="match status" value="2"/>
</dbReference>
<keyword evidence="4" id="KW-0805">Transcription regulation</keyword>
<dbReference type="PROSITE" id="PS50294">
    <property type="entry name" value="WD_REPEATS_REGION"/>
    <property type="match status" value="1"/>
</dbReference>
<feature type="compositionally biased region" description="Basic residues" evidence="7">
    <location>
        <begin position="393"/>
        <end position="406"/>
    </location>
</feature>
<dbReference type="RefSeq" id="XP_017994811.1">
    <property type="nucleotide sequence ID" value="XM_018145022.1"/>
</dbReference>
<evidence type="ECO:0000256" key="6">
    <source>
        <dbReference type="PROSITE-ProRule" id="PRU00221"/>
    </source>
</evidence>
<dbReference type="GeneID" id="28736902"/>
<evidence type="ECO:0000313" key="9">
    <source>
        <dbReference type="Proteomes" id="UP000038010"/>
    </source>
</evidence>
<name>A0A0N0NHQ8_9EURO</name>
<feature type="repeat" description="WD" evidence="6">
    <location>
        <begin position="158"/>
        <end position="173"/>
    </location>
</feature>
<sequence length="574" mass="63943">MSSSADSDPRHFAQPEIRRYIRLAAEINDKRRNTCWYSQFWPYGSADDDPIFYLSTRWNMQVWRIDKDSESAQIENLSYCEVKAVQEDQEQNEVILEDYCSAAWAYITEDEPLLLGAGDHGYIRVFNATSGDLKTTLVGHGKGVVNELATHPRYPWIFASASVDQSIRIWDLRRWDSKHESPTVVICGAGNGHQASVMTLAWHQSGRYLISGGFDNRICVWTIPDLAPDSPFWSEIAPDGASRRAEQVRLIHYPHFTSSAIHNYYVDCIVFWSINGFQSSREPPDGILAPKASEHLDTRNGFTRIVLTTEDGVQKITTDPIFASDHPFQRLVQFEIPDCEPFFIRFDLLTPSLKYPDIHPVLACGNVKSLARFWDLEALDRGYDYSVPATRGGARRGRGSRARRGTAHANRAVRGGLSHSDSAPAIMTSVDETGANSRDTPRTGSAHPSSVASSSSRALPTDDALRDSSEMSERLPPSEDLPKGPLVEPPEDRNRFPLTAPSHPLEKAHFQVDLSGAKGDGSAFTSRAVAWSPNGRYCVIVGETFEWKGQKGRGKTMDNVQMGMAVLLERAIPA</sequence>
<organism evidence="8 9">
    <name type="scientific">Cyphellophora attinorum</name>
    <dbReference type="NCBI Taxonomy" id="1664694"/>
    <lineage>
        <taxon>Eukaryota</taxon>
        <taxon>Fungi</taxon>
        <taxon>Dikarya</taxon>
        <taxon>Ascomycota</taxon>
        <taxon>Pezizomycotina</taxon>
        <taxon>Eurotiomycetes</taxon>
        <taxon>Chaetothyriomycetidae</taxon>
        <taxon>Chaetothyriales</taxon>
        <taxon>Cyphellophoraceae</taxon>
        <taxon>Cyphellophora</taxon>
    </lineage>
</organism>
<protein>
    <submittedName>
        <fullName evidence="8">Polycomb protein eed</fullName>
    </submittedName>
</protein>
<comment type="similarity">
    <text evidence="1">Belongs to the WD repeat ESC family.</text>
</comment>
<dbReference type="VEuPathDB" id="FungiDB:AB675_4858"/>
<feature type="compositionally biased region" description="Basic and acidic residues" evidence="7">
    <location>
        <begin position="463"/>
        <end position="482"/>
    </location>
</feature>
<evidence type="ECO:0000256" key="2">
    <source>
        <dbReference type="ARBA" id="ARBA00022574"/>
    </source>
</evidence>
<dbReference type="InterPro" id="IPR036322">
    <property type="entry name" value="WD40_repeat_dom_sf"/>
</dbReference>
<dbReference type="Pfam" id="PF00400">
    <property type="entry name" value="WD40"/>
    <property type="match status" value="2"/>
</dbReference>
<keyword evidence="2 6" id="KW-0853">WD repeat</keyword>